<name>A0A1M4MZF1_9RHOB</name>
<dbReference type="Proteomes" id="UP000184085">
    <property type="component" value="Unassembled WGS sequence"/>
</dbReference>
<dbReference type="AlphaFoldDB" id="A0A1M4MZF1"/>
<evidence type="ECO:0000256" key="1">
    <source>
        <dbReference type="SAM" id="Phobius"/>
    </source>
</evidence>
<proteinExistence type="predicted"/>
<organism evidence="2 3">
    <name type="scientific">Donghicola eburneus</name>
    <dbReference type="NCBI Taxonomy" id="393278"/>
    <lineage>
        <taxon>Bacteria</taxon>
        <taxon>Pseudomonadati</taxon>
        <taxon>Pseudomonadota</taxon>
        <taxon>Alphaproteobacteria</taxon>
        <taxon>Rhodobacterales</taxon>
        <taxon>Roseobacteraceae</taxon>
        <taxon>Donghicola</taxon>
    </lineage>
</organism>
<accession>A0A1M4MZF1</accession>
<dbReference type="EMBL" id="FMJB01000044">
    <property type="protein sequence ID" value="SCM67134.1"/>
    <property type="molecule type" value="Genomic_DNA"/>
</dbReference>
<feature type="transmembrane region" description="Helical" evidence="1">
    <location>
        <begin position="16"/>
        <end position="36"/>
    </location>
</feature>
<keyword evidence="3" id="KW-1185">Reference proteome</keyword>
<sequence>MERSQVLYAMSQLTRYWMITAYDAIIATSVACLALAKMSTSLPSKISP</sequence>
<protein>
    <submittedName>
        <fullName evidence="2">Putative ATPase</fullName>
    </submittedName>
</protein>
<evidence type="ECO:0000313" key="3">
    <source>
        <dbReference type="Proteomes" id="UP000184085"/>
    </source>
</evidence>
<gene>
    <name evidence="2" type="ORF">KARMA_1322</name>
</gene>
<keyword evidence="1" id="KW-0472">Membrane</keyword>
<reference evidence="3" key="1">
    <citation type="submission" date="2016-09" db="EMBL/GenBank/DDBJ databases">
        <authorList>
            <person name="Wibberg D."/>
        </authorList>
    </citation>
    <scope>NUCLEOTIDE SEQUENCE [LARGE SCALE GENOMIC DNA]</scope>
</reference>
<evidence type="ECO:0000313" key="2">
    <source>
        <dbReference type="EMBL" id="SCM67134.1"/>
    </source>
</evidence>
<keyword evidence="1" id="KW-1133">Transmembrane helix</keyword>
<keyword evidence="1" id="KW-0812">Transmembrane</keyword>